<reference evidence="2" key="1">
    <citation type="submission" date="2020-05" db="EMBL/GenBank/DDBJ databases">
        <title>Identification of trans-AT polyketide cluster in two marine bacteria, producers of a novel glutaramide-containing polyketide sesbanimide D and analogs.</title>
        <authorList>
            <person name="Kacar D."/>
            <person name="Rodriguez P."/>
            <person name="Canedo L."/>
            <person name="Gonzalez E."/>
            <person name="Galan B."/>
            <person name="De La Calle F."/>
            <person name="Garcia J.L."/>
        </authorList>
    </citation>
    <scope>NUCLEOTIDE SEQUENCE</scope>
    <source>
        <strain evidence="2">PHM038</strain>
    </source>
</reference>
<feature type="transmembrane region" description="Helical" evidence="1">
    <location>
        <begin position="44"/>
        <end position="64"/>
    </location>
</feature>
<evidence type="ECO:0000256" key="1">
    <source>
        <dbReference type="SAM" id="Phobius"/>
    </source>
</evidence>
<proteinExistence type="predicted"/>
<dbReference type="EMBL" id="JABFCZ010000020">
    <property type="protein sequence ID" value="MBD1548133.1"/>
    <property type="molecule type" value="Genomic_DNA"/>
</dbReference>
<dbReference type="Proteomes" id="UP000598467">
    <property type="component" value="Unassembled WGS sequence"/>
</dbReference>
<protein>
    <submittedName>
        <fullName evidence="2">Uncharacterized protein</fullName>
    </submittedName>
</protein>
<keyword evidence="1" id="KW-0812">Transmembrane</keyword>
<gene>
    <name evidence="2" type="ORF">HK439_17850</name>
</gene>
<feature type="transmembrane region" description="Helical" evidence="1">
    <location>
        <begin position="12"/>
        <end position="29"/>
    </location>
</feature>
<keyword evidence="1" id="KW-0472">Membrane</keyword>
<accession>A0A926P260</accession>
<organism evidence="2 3">
    <name type="scientific">Roseibium aggregatum</name>
    <dbReference type="NCBI Taxonomy" id="187304"/>
    <lineage>
        <taxon>Bacteria</taxon>
        <taxon>Pseudomonadati</taxon>
        <taxon>Pseudomonadota</taxon>
        <taxon>Alphaproteobacteria</taxon>
        <taxon>Hyphomicrobiales</taxon>
        <taxon>Stappiaceae</taxon>
        <taxon>Roseibium</taxon>
    </lineage>
</organism>
<comment type="caution">
    <text evidence="2">The sequence shown here is derived from an EMBL/GenBank/DDBJ whole genome shotgun (WGS) entry which is preliminary data.</text>
</comment>
<keyword evidence="1" id="KW-1133">Transmembrane helix</keyword>
<evidence type="ECO:0000313" key="2">
    <source>
        <dbReference type="EMBL" id="MBD1548133.1"/>
    </source>
</evidence>
<evidence type="ECO:0000313" key="3">
    <source>
        <dbReference type="Proteomes" id="UP000598467"/>
    </source>
</evidence>
<sequence length="68" mass="7591">MSEKTKSPVRHLVGLTAAVLALAVILWAWQDGLNFLNGTVFSELRYLAFAGFVVVFLTAVNKVMDRFF</sequence>
<name>A0A926P260_9HYPH</name>
<dbReference type="RefSeq" id="WP_190292871.1">
    <property type="nucleotide sequence ID" value="NZ_JABFCZ010000020.1"/>
</dbReference>
<dbReference type="AlphaFoldDB" id="A0A926P260"/>